<reference evidence="13" key="3">
    <citation type="submission" date="2020-04" db="EMBL/GenBank/DDBJ databases">
        <authorList>
            <person name="Grover C.E."/>
            <person name="Arick M.A. II"/>
            <person name="Thrash A."/>
            <person name="Conover J.L."/>
            <person name="Sanders W.S."/>
            <person name="Peterson D.G."/>
            <person name="Scheffler J.A."/>
            <person name="Scheffler B.E."/>
            <person name="Wendel J.F."/>
        </authorList>
    </citation>
    <scope>NUCLEOTIDE SEQUENCE</scope>
    <source>
        <strain evidence="13">8</strain>
        <tissue evidence="13">Leaf</tissue>
    </source>
</reference>
<evidence type="ECO:0000256" key="7">
    <source>
        <dbReference type="ARBA" id="ARBA00023180"/>
    </source>
</evidence>
<sequence length="667" mass="74540">MKVPGLKLICLAFLFIHTRILVCYGAPDDAVDDYTDETPAKPPPPEMDNCNGVFLSYAFTSRTKALPLLKNVSAQPWTFKAMATVVNSGTEEVKGWKMYIGFQHKEILVSATNAVLVDGDVDFPAAVGNGTTLAGYPNADLKTSIDTAGDFNQIAVQVELKGSMFGLGEKATPMPKTISLRNDGWRCPTPTKYKTYMHACCKRDPKFKLNSNKKSKFAARQNGDLTFTYDVVKSYEGSYEAQVTMDNSSPIGRLDRWNLTWEWMRGEFIYSMKGAYTPRFDISDCVYGLAGRYLTGFDFTNVMNCEKKPTITDLPLTKANDTQIGKIPYCCKNASLLPPQMDPSRARAIFQLRVYKLPPDTPPTILYPPQRWNITGVINARYHCGPPIRVDPSEFPNPKGFDAKVYAIASWQVVCNMTRAEKRKTRCCVSFSAYYSDGAIPCSTCACGCDNIDTDKCNPDKPAMHLPPDALLLPSENRTAKTKAFAKLKKKGIPRKLPCPDNCGVSINWHINTDHKAGWSARMTLFNWQEAPFVDWFVAVEMKKAYPDYDNVFSFNGTKKLKGIKNTIFFQSLKDLNYLVEMKNGSKPSDPKVPGKQQSVISFIKKKTPNIKIRKGDGFPSKVYFNGEECALPRSFPSSGHRSPLSIASFILISITTTFLLITNRFI</sequence>
<dbReference type="InterPro" id="IPR006918">
    <property type="entry name" value="COBRA_pln"/>
</dbReference>
<dbReference type="GO" id="GO:0010215">
    <property type="term" value="P:cellulose microfibril organization"/>
    <property type="evidence" value="ECO:0007669"/>
    <property type="project" value="InterPro"/>
</dbReference>
<evidence type="ECO:0000313" key="13">
    <source>
        <dbReference type="EMBL" id="MBA0580275.1"/>
    </source>
</evidence>
<proteinExistence type="inferred from homology"/>
<feature type="transmembrane region" description="Helical" evidence="9">
    <location>
        <begin position="643"/>
        <end position="662"/>
    </location>
</feature>
<dbReference type="KEGG" id="gra:105780304"/>
<feature type="signal peptide" evidence="10">
    <location>
        <begin position="1"/>
        <end position="25"/>
    </location>
</feature>
<feature type="chain" id="PRO_5035989083" description="COBRA C-terminal domain-containing protein" evidence="10">
    <location>
        <begin position="26"/>
        <end position="667"/>
    </location>
</feature>
<gene>
    <name evidence="12" type="ORF">B456_002G083800</name>
    <name evidence="13" type="ORF">Gorai_022502</name>
</gene>
<dbReference type="EMBL" id="JABEZZ010000002">
    <property type="protein sequence ID" value="MBA0580275.1"/>
    <property type="molecule type" value="Genomic_DNA"/>
</dbReference>
<dbReference type="GO" id="GO:0098552">
    <property type="term" value="C:side of membrane"/>
    <property type="evidence" value="ECO:0007669"/>
    <property type="project" value="UniProtKB-KW"/>
</dbReference>
<dbReference type="GO" id="GO:0005886">
    <property type="term" value="C:plasma membrane"/>
    <property type="evidence" value="ECO:0007669"/>
    <property type="project" value="UniProtKB-SubCell"/>
</dbReference>
<protein>
    <recommendedName>
        <fullName evidence="11">COBRA C-terminal domain-containing protein</fullName>
    </recommendedName>
</protein>
<comment type="subcellular location">
    <subcellularLocation>
        <location evidence="1">Cell membrane</location>
        <topology evidence="1">Lipid-anchor</topology>
        <topology evidence="1">GPI-anchor</topology>
    </subcellularLocation>
</comment>
<dbReference type="OMA" id="INARYHC"/>
<dbReference type="eggNOG" id="ENOG502QUPM">
    <property type="taxonomic scope" value="Eukaryota"/>
</dbReference>
<keyword evidence="6 9" id="KW-0472">Membrane</keyword>
<accession>A0A0D2Q9N2</accession>
<dbReference type="AlphaFoldDB" id="A0A0D2Q9N2"/>
<dbReference type="Proteomes" id="UP000593578">
    <property type="component" value="Unassembled WGS sequence"/>
</dbReference>
<evidence type="ECO:0000256" key="6">
    <source>
        <dbReference type="ARBA" id="ARBA00023136"/>
    </source>
</evidence>
<dbReference type="STRING" id="29730.A0A0D2Q9N2"/>
<dbReference type="OrthoDB" id="2014623at2759"/>
<reference evidence="13 15" key="2">
    <citation type="journal article" date="2019" name="Genome Biol. Evol.">
        <title>Insights into the evolution of the New World diploid cottons (Gossypium, subgenus Houzingenia) based on genome sequencing.</title>
        <authorList>
            <person name="Grover C.E."/>
            <person name="Arick M.A. 2nd"/>
            <person name="Thrash A."/>
            <person name="Conover J.L."/>
            <person name="Sanders W.S."/>
            <person name="Peterson D.G."/>
            <person name="Frelichowski J.E."/>
            <person name="Scheffler J.A."/>
            <person name="Scheffler B.E."/>
            <person name="Wendel J.F."/>
        </authorList>
    </citation>
    <scope>NUCLEOTIDE SEQUENCE [LARGE SCALE GENOMIC DNA]</scope>
    <source>
        <strain evidence="13">8</strain>
        <tissue evidence="13">Leaf</tissue>
    </source>
</reference>
<evidence type="ECO:0000256" key="9">
    <source>
        <dbReference type="SAM" id="Phobius"/>
    </source>
</evidence>
<keyword evidence="9" id="KW-1133">Transmembrane helix</keyword>
<keyword evidence="8" id="KW-0449">Lipoprotein</keyword>
<evidence type="ECO:0000313" key="14">
    <source>
        <dbReference type="Proteomes" id="UP000032304"/>
    </source>
</evidence>
<dbReference type="Gramene" id="KJB13601">
    <property type="protein sequence ID" value="KJB13601"/>
    <property type="gene ID" value="B456_002G083800"/>
</dbReference>
<keyword evidence="4" id="KW-0336">GPI-anchor</keyword>
<evidence type="ECO:0000256" key="4">
    <source>
        <dbReference type="ARBA" id="ARBA00022622"/>
    </source>
</evidence>
<name>A0A0D2Q9N2_GOSRA</name>
<evidence type="ECO:0000313" key="12">
    <source>
        <dbReference type="EMBL" id="KJB13601.1"/>
    </source>
</evidence>
<dbReference type="Pfam" id="PF25079">
    <property type="entry name" value="COB_C"/>
    <property type="match status" value="1"/>
</dbReference>
<evidence type="ECO:0000256" key="1">
    <source>
        <dbReference type="ARBA" id="ARBA00004609"/>
    </source>
</evidence>
<keyword evidence="7" id="KW-0325">Glycoprotein</keyword>
<evidence type="ECO:0000256" key="5">
    <source>
        <dbReference type="ARBA" id="ARBA00022729"/>
    </source>
</evidence>
<evidence type="ECO:0000256" key="3">
    <source>
        <dbReference type="ARBA" id="ARBA00022475"/>
    </source>
</evidence>
<keyword evidence="5 10" id="KW-0732">Signal</keyword>
<keyword evidence="9" id="KW-0812">Transmembrane</keyword>
<comment type="similarity">
    <text evidence="2">Belongs to the COBRA family.</text>
</comment>
<dbReference type="Proteomes" id="UP000032304">
    <property type="component" value="Chromosome 2"/>
</dbReference>
<evidence type="ECO:0000256" key="2">
    <source>
        <dbReference type="ARBA" id="ARBA00005507"/>
    </source>
</evidence>
<dbReference type="PANTHER" id="PTHR31052">
    <property type="entry name" value="COBRA-LIKE PROTEIN 7"/>
    <property type="match status" value="1"/>
</dbReference>
<organism evidence="12 14">
    <name type="scientific">Gossypium raimondii</name>
    <name type="common">Peruvian cotton</name>
    <name type="synonym">Gossypium klotzschianum subsp. raimondii</name>
    <dbReference type="NCBI Taxonomy" id="29730"/>
    <lineage>
        <taxon>Eukaryota</taxon>
        <taxon>Viridiplantae</taxon>
        <taxon>Streptophyta</taxon>
        <taxon>Embryophyta</taxon>
        <taxon>Tracheophyta</taxon>
        <taxon>Spermatophyta</taxon>
        <taxon>Magnoliopsida</taxon>
        <taxon>eudicotyledons</taxon>
        <taxon>Gunneridae</taxon>
        <taxon>Pentapetalae</taxon>
        <taxon>rosids</taxon>
        <taxon>malvids</taxon>
        <taxon>Malvales</taxon>
        <taxon>Malvaceae</taxon>
        <taxon>Malvoideae</taxon>
        <taxon>Gossypium</taxon>
    </lineage>
</organism>
<evidence type="ECO:0000259" key="11">
    <source>
        <dbReference type="Pfam" id="PF25079"/>
    </source>
</evidence>
<reference evidence="12 14" key="1">
    <citation type="journal article" date="2012" name="Nature">
        <title>Repeated polyploidization of Gossypium genomes and the evolution of spinnable cotton fibres.</title>
        <authorList>
            <person name="Paterson A.H."/>
            <person name="Wendel J.F."/>
            <person name="Gundlach H."/>
            <person name="Guo H."/>
            <person name="Jenkins J."/>
            <person name="Jin D."/>
            <person name="Llewellyn D."/>
            <person name="Showmaker K.C."/>
            <person name="Shu S."/>
            <person name="Udall J."/>
            <person name="Yoo M.J."/>
            <person name="Byers R."/>
            <person name="Chen W."/>
            <person name="Doron-Faigenboim A."/>
            <person name="Duke M.V."/>
            <person name="Gong L."/>
            <person name="Grimwood J."/>
            <person name="Grover C."/>
            <person name="Grupp K."/>
            <person name="Hu G."/>
            <person name="Lee T.H."/>
            <person name="Li J."/>
            <person name="Lin L."/>
            <person name="Liu T."/>
            <person name="Marler B.S."/>
            <person name="Page J.T."/>
            <person name="Roberts A.W."/>
            <person name="Romanel E."/>
            <person name="Sanders W.S."/>
            <person name="Szadkowski E."/>
            <person name="Tan X."/>
            <person name="Tang H."/>
            <person name="Xu C."/>
            <person name="Wang J."/>
            <person name="Wang Z."/>
            <person name="Zhang D."/>
            <person name="Zhang L."/>
            <person name="Ashrafi H."/>
            <person name="Bedon F."/>
            <person name="Bowers J.E."/>
            <person name="Brubaker C.L."/>
            <person name="Chee P.W."/>
            <person name="Das S."/>
            <person name="Gingle A.R."/>
            <person name="Haigler C.H."/>
            <person name="Harker D."/>
            <person name="Hoffmann L.V."/>
            <person name="Hovav R."/>
            <person name="Jones D.C."/>
            <person name="Lemke C."/>
            <person name="Mansoor S."/>
            <person name="ur Rahman M."/>
            <person name="Rainville L.N."/>
            <person name="Rambani A."/>
            <person name="Reddy U.K."/>
            <person name="Rong J.K."/>
            <person name="Saranga Y."/>
            <person name="Scheffler B.E."/>
            <person name="Scheffler J.A."/>
            <person name="Stelly D.M."/>
            <person name="Triplett B.A."/>
            <person name="Van Deynze A."/>
            <person name="Vaslin M.F."/>
            <person name="Waghmare V.N."/>
            <person name="Walford S.A."/>
            <person name="Wright R.J."/>
            <person name="Zaki E.A."/>
            <person name="Zhang T."/>
            <person name="Dennis E.S."/>
            <person name="Mayer K.F."/>
            <person name="Peterson D.G."/>
            <person name="Rokhsar D.S."/>
            <person name="Wang X."/>
            <person name="Schmutz J."/>
        </authorList>
    </citation>
    <scope>NUCLEOTIDE SEQUENCE [LARGE SCALE GENOMIC DNA]</scope>
</reference>
<keyword evidence="14" id="KW-1185">Reference proteome</keyword>
<dbReference type="Pfam" id="PF04833">
    <property type="entry name" value="COBRA"/>
    <property type="match status" value="1"/>
</dbReference>
<dbReference type="PANTHER" id="PTHR31052:SF2">
    <property type="entry name" value="COBRA-LIKE PROTEIN 10"/>
    <property type="match status" value="1"/>
</dbReference>
<evidence type="ECO:0000313" key="15">
    <source>
        <dbReference type="Proteomes" id="UP000593578"/>
    </source>
</evidence>
<feature type="domain" description="COBRA C-terminal" evidence="11">
    <location>
        <begin position="426"/>
        <end position="637"/>
    </location>
</feature>
<evidence type="ECO:0000256" key="8">
    <source>
        <dbReference type="ARBA" id="ARBA00023288"/>
    </source>
</evidence>
<evidence type="ECO:0000256" key="10">
    <source>
        <dbReference type="SAM" id="SignalP"/>
    </source>
</evidence>
<keyword evidence="3" id="KW-1003">Cell membrane</keyword>
<dbReference type="EMBL" id="CM001741">
    <property type="protein sequence ID" value="KJB13601.1"/>
    <property type="molecule type" value="Genomic_DNA"/>
</dbReference>
<dbReference type="InterPro" id="IPR056900">
    <property type="entry name" value="COB_C"/>
</dbReference>